<dbReference type="AlphaFoldDB" id="A0AAV5MUH2"/>
<name>A0AAV5MUH2_9ROSI</name>
<reference evidence="1 2" key="1">
    <citation type="journal article" date="2021" name="Commun. Biol.">
        <title>The genome of Shorea leprosula (Dipterocarpaceae) highlights the ecological relevance of drought in aseasonal tropical rainforests.</title>
        <authorList>
            <person name="Ng K.K.S."/>
            <person name="Kobayashi M.J."/>
            <person name="Fawcett J.A."/>
            <person name="Hatakeyama M."/>
            <person name="Paape T."/>
            <person name="Ng C.H."/>
            <person name="Ang C.C."/>
            <person name="Tnah L.H."/>
            <person name="Lee C.T."/>
            <person name="Nishiyama T."/>
            <person name="Sese J."/>
            <person name="O'Brien M.J."/>
            <person name="Copetti D."/>
            <person name="Mohd Noor M.I."/>
            <person name="Ong R.C."/>
            <person name="Putra M."/>
            <person name="Sireger I.Z."/>
            <person name="Indrioko S."/>
            <person name="Kosugi Y."/>
            <person name="Izuno A."/>
            <person name="Isagi Y."/>
            <person name="Lee S.L."/>
            <person name="Shimizu K.K."/>
        </authorList>
    </citation>
    <scope>NUCLEOTIDE SEQUENCE [LARGE SCALE GENOMIC DNA]</scope>
    <source>
        <strain evidence="1">214</strain>
    </source>
</reference>
<protein>
    <submittedName>
        <fullName evidence="1">Uncharacterized protein</fullName>
    </submittedName>
</protein>
<keyword evidence="2" id="KW-1185">Reference proteome</keyword>
<gene>
    <name evidence="1" type="ORF">SLEP1_g60170</name>
</gene>
<dbReference type="EMBL" id="BPVZ01001661">
    <property type="protein sequence ID" value="GKV53653.1"/>
    <property type="molecule type" value="Genomic_DNA"/>
</dbReference>
<accession>A0AAV5MUH2</accession>
<evidence type="ECO:0000313" key="1">
    <source>
        <dbReference type="EMBL" id="GKV53653.1"/>
    </source>
</evidence>
<proteinExistence type="predicted"/>
<dbReference type="Proteomes" id="UP001054252">
    <property type="component" value="Unassembled WGS sequence"/>
</dbReference>
<evidence type="ECO:0000313" key="2">
    <source>
        <dbReference type="Proteomes" id="UP001054252"/>
    </source>
</evidence>
<comment type="caution">
    <text evidence="1">The sequence shown here is derived from an EMBL/GenBank/DDBJ whole genome shotgun (WGS) entry which is preliminary data.</text>
</comment>
<sequence length="83" mass="8647">MRSLLPTVFPSEIQAPELSFSGWNLASGPQDGLGSRSIILACTPDECAASSIPADSIAGDEIAKVTDSIAKSAFCPEIPFDAY</sequence>
<organism evidence="1 2">
    <name type="scientific">Rubroshorea leprosula</name>
    <dbReference type="NCBI Taxonomy" id="152421"/>
    <lineage>
        <taxon>Eukaryota</taxon>
        <taxon>Viridiplantae</taxon>
        <taxon>Streptophyta</taxon>
        <taxon>Embryophyta</taxon>
        <taxon>Tracheophyta</taxon>
        <taxon>Spermatophyta</taxon>
        <taxon>Magnoliopsida</taxon>
        <taxon>eudicotyledons</taxon>
        <taxon>Gunneridae</taxon>
        <taxon>Pentapetalae</taxon>
        <taxon>rosids</taxon>
        <taxon>malvids</taxon>
        <taxon>Malvales</taxon>
        <taxon>Dipterocarpaceae</taxon>
        <taxon>Rubroshorea</taxon>
    </lineage>
</organism>